<accession>A0AAN0JR50</accession>
<dbReference type="RefSeq" id="XP_019859470.1">
    <property type="nucleotide sequence ID" value="XM_020003911.1"/>
</dbReference>
<feature type="compositionally biased region" description="Low complexity" evidence="1">
    <location>
        <begin position="10"/>
        <end position="48"/>
    </location>
</feature>
<reference evidence="3" key="1">
    <citation type="journal article" date="2010" name="Nature">
        <title>The Amphimedon queenslandica genome and the evolution of animal complexity.</title>
        <authorList>
            <person name="Srivastava M."/>
            <person name="Simakov O."/>
            <person name="Chapman J."/>
            <person name="Fahey B."/>
            <person name="Gauthier M.E."/>
            <person name="Mitros T."/>
            <person name="Richards G.S."/>
            <person name="Conaco C."/>
            <person name="Dacre M."/>
            <person name="Hellsten U."/>
            <person name="Larroux C."/>
            <person name="Putnam N.H."/>
            <person name="Stanke M."/>
            <person name="Adamska M."/>
            <person name="Darling A."/>
            <person name="Degnan S.M."/>
            <person name="Oakley T.H."/>
            <person name="Plachetzki D.C."/>
            <person name="Zhai Y."/>
            <person name="Adamski M."/>
            <person name="Calcino A."/>
            <person name="Cummins S.F."/>
            <person name="Goodstein D.M."/>
            <person name="Harris C."/>
            <person name="Jackson D.J."/>
            <person name="Leys S.P."/>
            <person name="Shu S."/>
            <person name="Woodcroft B.J."/>
            <person name="Vervoort M."/>
            <person name="Kosik K.S."/>
            <person name="Manning G."/>
            <person name="Degnan B.M."/>
            <person name="Rokhsar D.S."/>
        </authorList>
    </citation>
    <scope>NUCLEOTIDE SEQUENCE [LARGE SCALE GENOMIC DNA]</scope>
</reference>
<dbReference type="GeneID" id="109587689"/>
<keyword evidence="3" id="KW-1185">Reference proteome</keyword>
<sequence>MKGLVGNTAQKQPQQQGQHLLPEQQWQQPQHIQVPQQMPHYQVQQQPDPRQILQQPQMPLLQQQQEQQPHYYQQQQYHYHPWQDNTGAYAYARNTGTVFQAAHPHVPENNLCFVCNKRWYHETQCDYFGPHKVHKDCHSCIECKGKHQLKLYYDKFVCAKHINKLTCKYCHKEGYMKCVSEGFFCTSCQETIC</sequence>
<dbReference type="Proteomes" id="UP000007879">
    <property type="component" value="Unassembled WGS sequence"/>
</dbReference>
<reference evidence="2" key="2">
    <citation type="submission" date="2024-06" db="UniProtKB">
        <authorList>
            <consortium name="EnsemblMetazoa"/>
        </authorList>
    </citation>
    <scope>IDENTIFICATION</scope>
</reference>
<name>A0AAN0JR50_AMPQE</name>
<feature type="region of interest" description="Disordered" evidence="1">
    <location>
        <begin position="1"/>
        <end position="48"/>
    </location>
</feature>
<evidence type="ECO:0000313" key="3">
    <source>
        <dbReference type="Proteomes" id="UP000007879"/>
    </source>
</evidence>
<evidence type="ECO:0000256" key="1">
    <source>
        <dbReference type="SAM" id="MobiDB-lite"/>
    </source>
</evidence>
<evidence type="ECO:0000313" key="2">
    <source>
        <dbReference type="EnsemblMetazoa" id="XP_019859470.1"/>
    </source>
</evidence>
<organism evidence="2 3">
    <name type="scientific">Amphimedon queenslandica</name>
    <name type="common">Sponge</name>
    <dbReference type="NCBI Taxonomy" id="400682"/>
    <lineage>
        <taxon>Eukaryota</taxon>
        <taxon>Metazoa</taxon>
        <taxon>Porifera</taxon>
        <taxon>Demospongiae</taxon>
        <taxon>Heteroscleromorpha</taxon>
        <taxon>Haplosclerida</taxon>
        <taxon>Niphatidae</taxon>
        <taxon>Amphimedon</taxon>
    </lineage>
</organism>
<protein>
    <submittedName>
        <fullName evidence="2">Uncharacterized protein</fullName>
    </submittedName>
</protein>
<dbReference type="EnsemblMetazoa" id="XM_020003911.1">
    <property type="protein sequence ID" value="XP_019859470.1"/>
    <property type="gene ID" value="LOC109587689"/>
</dbReference>
<dbReference type="AlphaFoldDB" id="A0AAN0JR50"/>
<proteinExistence type="predicted"/>
<dbReference type="KEGG" id="aqu:109587689"/>